<keyword evidence="3" id="KW-1185">Reference proteome</keyword>
<dbReference type="AlphaFoldDB" id="A0A9P5MQU2"/>
<dbReference type="EMBL" id="WHVB01000031">
    <property type="protein sequence ID" value="KAF8468626.1"/>
    <property type="molecule type" value="Genomic_DNA"/>
</dbReference>
<reference evidence="2" key="2">
    <citation type="journal article" date="2020" name="Nat. Commun.">
        <title>Large-scale genome sequencing of mycorrhizal fungi provides insights into the early evolution of symbiotic traits.</title>
        <authorList>
            <person name="Miyauchi S."/>
            <person name="Kiss E."/>
            <person name="Kuo A."/>
            <person name="Drula E."/>
            <person name="Kohler A."/>
            <person name="Sanchez-Garcia M."/>
            <person name="Morin E."/>
            <person name="Andreopoulos B."/>
            <person name="Barry K.W."/>
            <person name="Bonito G."/>
            <person name="Buee M."/>
            <person name="Carver A."/>
            <person name="Chen C."/>
            <person name="Cichocki N."/>
            <person name="Clum A."/>
            <person name="Culley D."/>
            <person name="Crous P.W."/>
            <person name="Fauchery L."/>
            <person name="Girlanda M."/>
            <person name="Hayes R.D."/>
            <person name="Keri Z."/>
            <person name="LaButti K."/>
            <person name="Lipzen A."/>
            <person name="Lombard V."/>
            <person name="Magnuson J."/>
            <person name="Maillard F."/>
            <person name="Murat C."/>
            <person name="Nolan M."/>
            <person name="Ohm R.A."/>
            <person name="Pangilinan J."/>
            <person name="Pereira M.F."/>
            <person name="Perotto S."/>
            <person name="Peter M."/>
            <person name="Pfister S."/>
            <person name="Riley R."/>
            <person name="Sitrit Y."/>
            <person name="Stielow J.B."/>
            <person name="Szollosi G."/>
            <person name="Zifcakova L."/>
            <person name="Stursova M."/>
            <person name="Spatafora J.W."/>
            <person name="Tedersoo L."/>
            <person name="Vaario L.M."/>
            <person name="Yamada A."/>
            <person name="Yan M."/>
            <person name="Wang P."/>
            <person name="Xu J."/>
            <person name="Bruns T."/>
            <person name="Baldrian P."/>
            <person name="Vilgalys R."/>
            <person name="Dunand C."/>
            <person name="Henrissat B."/>
            <person name="Grigoriev I.V."/>
            <person name="Hibbett D."/>
            <person name="Nagy L.G."/>
            <person name="Martin F.M."/>
        </authorList>
    </citation>
    <scope>NUCLEOTIDE SEQUENCE</scope>
    <source>
        <strain evidence="2">Prilba</strain>
    </source>
</reference>
<organism evidence="2 3">
    <name type="scientific">Russula ochroleuca</name>
    <dbReference type="NCBI Taxonomy" id="152965"/>
    <lineage>
        <taxon>Eukaryota</taxon>
        <taxon>Fungi</taxon>
        <taxon>Dikarya</taxon>
        <taxon>Basidiomycota</taxon>
        <taxon>Agaricomycotina</taxon>
        <taxon>Agaricomycetes</taxon>
        <taxon>Russulales</taxon>
        <taxon>Russulaceae</taxon>
        <taxon>Russula</taxon>
    </lineage>
</organism>
<gene>
    <name evidence="2" type="ORF">DFH94DRAFT_697644</name>
</gene>
<feature type="compositionally biased region" description="Acidic residues" evidence="1">
    <location>
        <begin position="151"/>
        <end position="167"/>
    </location>
</feature>
<evidence type="ECO:0000313" key="2">
    <source>
        <dbReference type="EMBL" id="KAF8468626.1"/>
    </source>
</evidence>
<name>A0A9P5MQU2_9AGAM</name>
<reference evidence="2" key="1">
    <citation type="submission" date="2019-10" db="EMBL/GenBank/DDBJ databases">
        <authorList>
            <consortium name="DOE Joint Genome Institute"/>
            <person name="Kuo A."/>
            <person name="Miyauchi S."/>
            <person name="Kiss E."/>
            <person name="Drula E."/>
            <person name="Kohler A."/>
            <person name="Sanchez-Garcia M."/>
            <person name="Andreopoulos B."/>
            <person name="Barry K.W."/>
            <person name="Bonito G."/>
            <person name="Buee M."/>
            <person name="Carver A."/>
            <person name="Chen C."/>
            <person name="Cichocki N."/>
            <person name="Clum A."/>
            <person name="Culley D."/>
            <person name="Crous P.W."/>
            <person name="Fauchery L."/>
            <person name="Girlanda M."/>
            <person name="Hayes R."/>
            <person name="Keri Z."/>
            <person name="LaButti K."/>
            <person name="Lipzen A."/>
            <person name="Lombard V."/>
            <person name="Magnuson J."/>
            <person name="Maillard F."/>
            <person name="Morin E."/>
            <person name="Murat C."/>
            <person name="Nolan M."/>
            <person name="Ohm R."/>
            <person name="Pangilinan J."/>
            <person name="Pereira M."/>
            <person name="Perotto S."/>
            <person name="Peter M."/>
            <person name="Riley R."/>
            <person name="Sitrit Y."/>
            <person name="Stielow B."/>
            <person name="Szollosi G."/>
            <person name="Zifcakova L."/>
            <person name="Stursova M."/>
            <person name="Spatafora J.W."/>
            <person name="Tedersoo L."/>
            <person name="Vaario L.-M."/>
            <person name="Yamada A."/>
            <person name="Yan M."/>
            <person name="Wang P."/>
            <person name="Xu J."/>
            <person name="Bruns T."/>
            <person name="Baldrian P."/>
            <person name="Vilgalys R."/>
            <person name="Henrissat B."/>
            <person name="Grigoriev I.V."/>
            <person name="Hibbett D."/>
            <person name="Nagy L.G."/>
            <person name="Martin F.M."/>
        </authorList>
    </citation>
    <scope>NUCLEOTIDE SEQUENCE</scope>
    <source>
        <strain evidence="2">Prilba</strain>
    </source>
</reference>
<comment type="caution">
    <text evidence="2">The sequence shown here is derived from an EMBL/GenBank/DDBJ whole genome shotgun (WGS) entry which is preliminary data.</text>
</comment>
<accession>A0A9P5MQU2</accession>
<dbReference type="Proteomes" id="UP000759537">
    <property type="component" value="Unassembled WGS sequence"/>
</dbReference>
<protein>
    <submittedName>
        <fullName evidence="2">Uncharacterized protein</fullName>
    </submittedName>
</protein>
<evidence type="ECO:0000313" key="3">
    <source>
        <dbReference type="Proteomes" id="UP000759537"/>
    </source>
</evidence>
<evidence type="ECO:0000256" key="1">
    <source>
        <dbReference type="SAM" id="MobiDB-lite"/>
    </source>
</evidence>
<feature type="region of interest" description="Disordered" evidence="1">
    <location>
        <begin position="143"/>
        <end position="168"/>
    </location>
</feature>
<proteinExistence type="predicted"/>
<dbReference type="OrthoDB" id="5419821at2759"/>
<sequence length="389" mass="42931">MQAIAGPWPNFIREIHSQVHGDDGFGNSFDWGRARGSDFHRLVSIVYLIEQFPAHRVPPNVPPAQSIENVLDIFRVYFSIAREKIYNKASTRGISPVESVMIGVIIFMKREILSLMQFSHGVEKMRVDVRSVEKNVWPCAQANKRKRPAEDNDSDSFSDSEEDDDEYIPVWRRSTGRPLSKVACPPARTERVSVPASAPPSAAASVLGLQQLAAFLSLPQQQQQTAQDPPNVIPIPRRQRIASASPPAIKTECIGPGGMMRCVAQVPGATSPSYDRRALRRRGYEMSTRALLLPWHSYRSYSHRALSLLFRSGPRSRSRSLLISRSWDRHKDYGYHSAGSSSRGRDWKARLSVGAGAGATTGPLVVVVVTLGVSAVVGGDLGFVGYAQI</sequence>